<feature type="transmembrane region" description="Helical" evidence="6">
    <location>
        <begin position="307"/>
        <end position="331"/>
    </location>
</feature>
<dbReference type="InterPro" id="IPR036465">
    <property type="entry name" value="vWFA_dom_sf"/>
</dbReference>
<dbReference type="EMBL" id="RCZM01000001">
    <property type="protein sequence ID" value="TPG19829.1"/>
    <property type="molecule type" value="Genomic_DNA"/>
</dbReference>
<feature type="transmembrane region" description="Helical" evidence="6">
    <location>
        <begin position="579"/>
        <end position="596"/>
    </location>
</feature>
<feature type="transmembrane region" description="Helical" evidence="6">
    <location>
        <begin position="432"/>
        <end position="454"/>
    </location>
</feature>
<dbReference type="Proteomes" id="UP000317722">
    <property type="component" value="Unassembled WGS sequence"/>
</dbReference>
<keyword evidence="9" id="KW-1185">Reference proteome</keyword>
<reference evidence="8 9" key="1">
    <citation type="journal article" date="2019" name="Environ. Microbiol.">
        <title>Species interactions and distinct microbial communities in high Arctic permafrost affected cryosols are associated with the CH4 and CO2 gas fluxes.</title>
        <authorList>
            <person name="Altshuler I."/>
            <person name="Hamel J."/>
            <person name="Turney S."/>
            <person name="Magnuson E."/>
            <person name="Levesque R."/>
            <person name="Greer C."/>
            <person name="Whyte L.G."/>
        </authorList>
    </citation>
    <scope>NUCLEOTIDE SEQUENCE [LARGE SCALE GENOMIC DNA]</scope>
    <source>
        <strain evidence="8 9">S9.3A</strain>
    </source>
</reference>
<protein>
    <submittedName>
        <fullName evidence="8">VWA domain-containing protein</fullName>
    </submittedName>
</protein>
<evidence type="ECO:0000256" key="5">
    <source>
        <dbReference type="ARBA" id="ARBA00023136"/>
    </source>
</evidence>
<dbReference type="Pfam" id="PF13519">
    <property type="entry name" value="VWA_2"/>
    <property type="match status" value="1"/>
</dbReference>
<dbReference type="PANTHER" id="PTHR35007">
    <property type="entry name" value="INTEGRAL MEMBRANE PROTEIN-RELATED"/>
    <property type="match status" value="1"/>
</dbReference>
<dbReference type="InterPro" id="IPR002035">
    <property type="entry name" value="VWF_A"/>
</dbReference>
<dbReference type="SMART" id="SM00327">
    <property type="entry name" value="VWA"/>
    <property type="match status" value="1"/>
</dbReference>
<proteinExistence type="predicted"/>
<evidence type="ECO:0000256" key="3">
    <source>
        <dbReference type="ARBA" id="ARBA00022692"/>
    </source>
</evidence>
<keyword evidence="5 6" id="KW-0472">Membrane</keyword>
<dbReference type="GO" id="GO:0005886">
    <property type="term" value="C:plasma membrane"/>
    <property type="evidence" value="ECO:0007669"/>
    <property type="project" value="UniProtKB-SubCell"/>
</dbReference>
<evidence type="ECO:0000256" key="6">
    <source>
        <dbReference type="SAM" id="Phobius"/>
    </source>
</evidence>
<dbReference type="PANTHER" id="PTHR35007:SF1">
    <property type="entry name" value="PILUS ASSEMBLY PROTEIN"/>
    <property type="match status" value="1"/>
</dbReference>
<name>A0A502D5Y3_9MICO</name>
<comment type="subcellular location">
    <subcellularLocation>
        <location evidence="1">Cell membrane</location>
        <topology evidence="1">Multi-pass membrane protein</topology>
    </subcellularLocation>
</comment>
<gene>
    <name evidence="8" type="ORF">EAH86_01720</name>
</gene>
<keyword evidence="4 6" id="KW-1133">Transmembrane helix</keyword>
<dbReference type="PROSITE" id="PS50234">
    <property type="entry name" value="VWFA"/>
    <property type="match status" value="1"/>
</dbReference>
<dbReference type="CDD" id="cd00198">
    <property type="entry name" value="vWFA"/>
    <property type="match status" value="1"/>
</dbReference>
<evidence type="ECO:0000256" key="4">
    <source>
        <dbReference type="ARBA" id="ARBA00022989"/>
    </source>
</evidence>
<dbReference type="InterPro" id="IPR042094">
    <property type="entry name" value="T2SS_GspF_sf"/>
</dbReference>
<feature type="transmembrane region" description="Helical" evidence="6">
    <location>
        <begin position="405"/>
        <end position="426"/>
    </location>
</feature>
<feature type="domain" description="VWFA" evidence="7">
    <location>
        <begin position="67"/>
        <end position="231"/>
    </location>
</feature>
<keyword evidence="2" id="KW-1003">Cell membrane</keyword>
<sequence length="636" mass="66461">MPGAASAVDPTPASISSPRFADGQLTGVLTVRAAQKAATIDGGSLSARIGTADYPVSVRPVAQTSRGAMLVVDTSGSMGASGMTTVRSAASAFLADAPADVSVGLVSFAGTAGIDVAPTKDRGRIQRAVNGLKSRGETTLYDAVALAAQGLGGFDDRSIILLSDGGDTQSKKATKAQATAALSKYGVRAEVIGFKTAESDNSVLAGFAKVGGGSVAAAGDAAAVRAAFEAAARALDSQINFTIRPAVSVRSLQTVVITGKANGAPFTVSTSVDFGAPPVAEPTTTPAPAADIDVAGPVARIAAPHGMGMTLLVGLVAIFLGVVVLAVAVLAPMFRSGRKRRVDTIERYISPNATMPAERTAQISPSSLSTSLIELGDRVMDGRESTTKTMKLIERADLPLRAGEWWVLRIVAIFVTVAAGLVLFGGGTLMNLVSGILGGAVGWFLPAFVLRFLAKRRSKKFEGQLPDVLTLVASSLATGFSLLQALDAVAKDSAEPAAKEFSRALAETRIGADVGESLERMAQRTQSENMHWAVMAIRIQREVGGNLGETLKTTAKTIREREELRRHVRGLSAEGRMSAYILIAMPIGIFFYEYYTNPSYISLLWTRSLGWVMIASGLVSLVIGVFWMRKVVDVQV</sequence>
<evidence type="ECO:0000256" key="1">
    <source>
        <dbReference type="ARBA" id="ARBA00004651"/>
    </source>
</evidence>
<feature type="transmembrane region" description="Helical" evidence="6">
    <location>
        <begin position="608"/>
        <end position="628"/>
    </location>
</feature>
<evidence type="ECO:0000313" key="8">
    <source>
        <dbReference type="EMBL" id="TPG19829.1"/>
    </source>
</evidence>
<organism evidence="8 9">
    <name type="scientific">Pedococcus bigeumensis</name>
    <dbReference type="NCBI Taxonomy" id="433644"/>
    <lineage>
        <taxon>Bacteria</taxon>
        <taxon>Bacillati</taxon>
        <taxon>Actinomycetota</taxon>
        <taxon>Actinomycetes</taxon>
        <taxon>Micrococcales</taxon>
        <taxon>Intrasporangiaceae</taxon>
        <taxon>Pedococcus</taxon>
    </lineage>
</organism>
<dbReference type="Gene3D" id="3.40.50.410">
    <property type="entry name" value="von Willebrand factor, type A domain"/>
    <property type="match status" value="1"/>
</dbReference>
<comment type="caution">
    <text evidence="8">The sequence shown here is derived from an EMBL/GenBank/DDBJ whole genome shotgun (WGS) entry which is preliminary data.</text>
</comment>
<dbReference type="Gene3D" id="1.20.81.30">
    <property type="entry name" value="Type II secretion system (T2SS), domain F"/>
    <property type="match status" value="1"/>
</dbReference>
<evidence type="ECO:0000313" key="9">
    <source>
        <dbReference type="Proteomes" id="UP000317722"/>
    </source>
</evidence>
<keyword evidence="3 6" id="KW-0812">Transmembrane</keyword>
<evidence type="ECO:0000256" key="2">
    <source>
        <dbReference type="ARBA" id="ARBA00022475"/>
    </source>
</evidence>
<dbReference type="OrthoDB" id="597333at2"/>
<dbReference type="AlphaFoldDB" id="A0A502D5Y3"/>
<evidence type="ECO:0000259" key="7">
    <source>
        <dbReference type="PROSITE" id="PS50234"/>
    </source>
</evidence>
<dbReference type="InterPro" id="IPR018076">
    <property type="entry name" value="T2SS_GspF_dom"/>
</dbReference>
<accession>A0A502D5Y3</accession>
<dbReference type="Pfam" id="PF00482">
    <property type="entry name" value="T2SSF"/>
    <property type="match status" value="1"/>
</dbReference>
<dbReference type="SUPFAM" id="SSF53300">
    <property type="entry name" value="vWA-like"/>
    <property type="match status" value="1"/>
</dbReference>